<dbReference type="AlphaFoldDB" id="A0A380TBI7"/>
<dbReference type="InterPro" id="IPR007459">
    <property type="entry name" value="DNA_pol3_chi"/>
</dbReference>
<sequence length="149" mass="16474">MTEVAFYHLQTAPLDQVLPRLLEKTLAAGKRAVVIAGSRARAEALATVLWTYRPDSWLPHGTVEDGDADQQPVWLTEHDENPNGASFLFLTEGADSTAIATFERCFDLFDGNDEAAVAAARARWQARKQDGHAVTYWRQSATGAWQQMA</sequence>
<dbReference type="GO" id="GO:0032298">
    <property type="term" value="P:positive regulation of DNA-templated DNA replication initiation"/>
    <property type="evidence" value="ECO:0007669"/>
    <property type="project" value="TreeGrafter"/>
</dbReference>
<evidence type="ECO:0000313" key="1">
    <source>
        <dbReference type="EMBL" id="SUS04775.1"/>
    </source>
</evidence>
<dbReference type="GO" id="GO:0003887">
    <property type="term" value="F:DNA-directed DNA polymerase activity"/>
    <property type="evidence" value="ECO:0007669"/>
    <property type="project" value="InterPro"/>
</dbReference>
<dbReference type="GO" id="GO:0003677">
    <property type="term" value="F:DNA binding"/>
    <property type="evidence" value="ECO:0007669"/>
    <property type="project" value="InterPro"/>
</dbReference>
<dbReference type="SUPFAM" id="SSF102400">
    <property type="entry name" value="DNA polymerase III chi subunit"/>
    <property type="match status" value="1"/>
</dbReference>
<accession>A0A380TBI7</accession>
<dbReference type="Gene3D" id="3.40.50.10110">
    <property type="entry name" value="DNA polymerase III subunit chi"/>
    <property type="match status" value="1"/>
</dbReference>
<dbReference type="InterPro" id="IPR036768">
    <property type="entry name" value="PolIII_chi_sf"/>
</dbReference>
<dbReference type="GO" id="GO:0006260">
    <property type="term" value="P:DNA replication"/>
    <property type="evidence" value="ECO:0007669"/>
    <property type="project" value="InterPro"/>
</dbReference>
<dbReference type="NCBIfam" id="NF004347">
    <property type="entry name" value="PRK05728.1-4"/>
    <property type="match status" value="1"/>
</dbReference>
<organism evidence="1">
    <name type="scientific">metagenome</name>
    <dbReference type="NCBI Taxonomy" id="256318"/>
    <lineage>
        <taxon>unclassified sequences</taxon>
        <taxon>metagenomes</taxon>
    </lineage>
</organism>
<dbReference type="PANTHER" id="PTHR38767">
    <property type="entry name" value="DNA POLYMERASE III SUBUNIT CHI"/>
    <property type="match status" value="1"/>
</dbReference>
<proteinExistence type="predicted"/>
<gene>
    <name evidence="1" type="ORF">DF3PB_1460006</name>
</gene>
<protein>
    <submittedName>
        <fullName evidence="1">DNA polymerase III subunit chi</fullName>
    </submittedName>
</protein>
<dbReference type="PANTHER" id="PTHR38767:SF1">
    <property type="entry name" value="DNA POLYMERASE III SUBUNIT CHI"/>
    <property type="match status" value="1"/>
</dbReference>
<dbReference type="Pfam" id="PF04364">
    <property type="entry name" value="DNA_pol3_chi"/>
    <property type="match status" value="1"/>
</dbReference>
<name>A0A380TBI7_9ZZZZ</name>
<dbReference type="EMBL" id="UIDG01000053">
    <property type="protein sequence ID" value="SUS04775.1"/>
    <property type="molecule type" value="Genomic_DNA"/>
</dbReference>
<reference evidence="1" key="1">
    <citation type="submission" date="2018-07" db="EMBL/GenBank/DDBJ databases">
        <authorList>
            <person name="Quirk P.G."/>
            <person name="Krulwich T.A."/>
        </authorList>
    </citation>
    <scope>NUCLEOTIDE SEQUENCE</scope>
</reference>